<protein>
    <submittedName>
        <fullName evidence="2">Uncharacterized protein</fullName>
    </submittedName>
</protein>
<evidence type="ECO:0000256" key="1">
    <source>
        <dbReference type="SAM" id="MobiDB-lite"/>
    </source>
</evidence>
<feature type="region of interest" description="Disordered" evidence="1">
    <location>
        <begin position="54"/>
        <end position="78"/>
    </location>
</feature>
<accession>A0A1C5GWQ5</accession>
<dbReference type="EMBL" id="LT607754">
    <property type="protein sequence ID" value="SCG38017.1"/>
    <property type="molecule type" value="Genomic_DNA"/>
</dbReference>
<evidence type="ECO:0000313" key="2">
    <source>
        <dbReference type="EMBL" id="SCG38017.1"/>
    </source>
</evidence>
<sequence>MPECRSAYGAAARMLRDTQLHQHVANLPRVPGYYEVGLTDPETMRMFRVGTLSEGSGDELLSMPSNTTTSPPTPATVR</sequence>
<gene>
    <name evidence="2" type="ORF">GA0070613_0471</name>
</gene>
<keyword evidence="3" id="KW-1185">Reference proteome</keyword>
<name>A0A1C5GWQ5_9ACTN</name>
<reference evidence="3" key="1">
    <citation type="submission" date="2016-06" db="EMBL/GenBank/DDBJ databases">
        <authorList>
            <person name="Varghese N."/>
            <person name="Submissions Spin"/>
        </authorList>
    </citation>
    <scope>NUCLEOTIDE SEQUENCE [LARGE SCALE GENOMIC DNA]</scope>
    <source>
        <strain evidence="3">DSM 43819</strain>
    </source>
</reference>
<proteinExistence type="predicted"/>
<dbReference type="AlphaFoldDB" id="A0A1C5GWQ5"/>
<organism evidence="2 3">
    <name type="scientific">Micromonospora inositola</name>
    <dbReference type="NCBI Taxonomy" id="47865"/>
    <lineage>
        <taxon>Bacteria</taxon>
        <taxon>Bacillati</taxon>
        <taxon>Actinomycetota</taxon>
        <taxon>Actinomycetes</taxon>
        <taxon>Micromonosporales</taxon>
        <taxon>Micromonosporaceae</taxon>
        <taxon>Micromonospora</taxon>
    </lineage>
</organism>
<dbReference type="Proteomes" id="UP000198221">
    <property type="component" value="Chromosome I"/>
</dbReference>
<evidence type="ECO:0000313" key="3">
    <source>
        <dbReference type="Proteomes" id="UP000198221"/>
    </source>
</evidence>